<dbReference type="PANTHER" id="PTHR34067:SF20">
    <property type="entry name" value="OS08G0206700 PROTEIN"/>
    <property type="match status" value="1"/>
</dbReference>
<dbReference type="GO" id="GO:0030154">
    <property type="term" value="P:cell differentiation"/>
    <property type="evidence" value="ECO:0007669"/>
    <property type="project" value="UniProtKB-KW"/>
</dbReference>
<dbReference type="GO" id="GO:0003677">
    <property type="term" value="F:DNA binding"/>
    <property type="evidence" value="ECO:0007669"/>
    <property type="project" value="UniProtKB-KW"/>
</dbReference>
<keyword evidence="6" id="KW-0221">Differentiation</keyword>
<keyword evidence="6" id="KW-0287">Flowering</keyword>
<dbReference type="InterPro" id="IPR012474">
    <property type="entry name" value="Frigida"/>
</dbReference>
<evidence type="ECO:0000256" key="4">
    <source>
        <dbReference type="ARBA" id="ARBA00023163"/>
    </source>
</evidence>
<keyword evidence="4" id="KW-0804">Transcription</keyword>
<dbReference type="Gene3D" id="3.30.890.10">
    <property type="entry name" value="Methyl-cpg-binding Protein 2, Chain A"/>
    <property type="match status" value="1"/>
</dbReference>
<dbReference type="SUPFAM" id="SSF54171">
    <property type="entry name" value="DNA-binding domain"/>
    <property type="match status" value="1"/>
</dbReference>
<dbReference type="InterPro" id="IPR016177">
    <property type="entry name" value="DNA-bd_dom_sf"/>
</dbReference>
<evidence type="ECO:0000259" key="7">
    <source>
        <dbReference type="PROSITE" id="PS50982"/>
    </source>
</evidence>
<comment type="caution">
    <text evidence="8">The sequence shown here is derived from an EMBL/GenBank/DDBJ whole genome shotgun (WGS) entry which is preliminary data.</text>
</comment>
<keyword evidence="2" id="KW-0805">Transcription regulation</keyword>
<dbReference type="InterPro" id="IPR038945">
    <property type="entry name" value="MBD13-like"/>
</dbReference>
<dbReference type="PANTHER" id="PTHR34067">
    <property type="entry name" value="OS04G0193200 PROTEIN"/>
    <property type="match status" value="1"/>
</dbReference>
<evidence type="ECO:0000256" key="3">
    <source>
        <dbReference type="ARBA" id="ARBA00023125"/>
    </source>
</evidence>
<keyword evidence="6" id="KW-0217">Developmental protein</keyword>
<dbReference type="EMBL" id="JANJYJ010000004">
    <property type="protein sequence ID" value="KAK3219280.1"/>
    <property type="molecule type" value="Genomic_DNA"/>
</dbReference>
<keyword evidence="5" id="KW-0539">Nucleus</keyword>
<keyword evidence="9" id="KW-1185">Reference proteome</keyword>
<evidence type="ECO:0000256" key="2">
    <source>
        <dbReference type="ARBA" id="ARBA00023015"/>
    </source>
</evidence>
<comment type="subcellular location">
    <subcellularLocation>
        <location evidence="1">Nucleus</location>
    </subcellularLocation>
</comment>
<reference evidence="8" key="1">
    <citation type="journal article" date="2023" name="Plant J.">
        <title>Genome sequences and population genomics provide insights into the demographic history, inbreeding, and mutation load of two 'living fossil' tree species of Dipteronia.</title>
        <authorList>
            <person name="Feng Y."/>
            <person name="Comes H.P."/>
            <person name="Chen J."/>
            <person name="Zhu S."/>
            <person name="Lu R."/>
            <person name="Zhang X."/>
            <person name="Li P."/>
            <person name="Qiu J."/>
            <person name="Olsen K.M."/>
            <person name="Qiu Y."/>
        </authorList>
    </citation>
    <scope>NUCLEOTIDE SEQUENCE</scope>
    <source>
        <strain evidence="8">NBL</strain>
    </source>
</reference>
<name>A0AAE0EAE4_9ROSI</name>
<proteinExistence type="inferred from homology"/>
<evidence type="ECO:0000313" key="8">
    <source>
        <dbReference type="EMBL" id="KAK3219280.1"/>
    </source>
</evidence>
<dbReference type="InterPro" id="IPR001739">
    <property type="entry name" value="Methyl_CpG_DNA-bd"/>
</dbReference>
<dbReference type="Proteomes" id="UP001281410">
    <property type="component" value="Unassembled WGS sequence"/>
</dbReference>
<evidence type="ECO:0000256" key="6">
    <source>
        <dbReference type="RuleBase" id="RU364012"/>
    </source>
</evidence>
<gene>
    <name evidence="8" type="ORF">Dsin_013250</name>
</gene>
<evidence type="ECO:0000256" key="5">
    <source>
        <dbReference type="ARBA" id="ARBA00023242"/>
    </source>
</evidence>
<feature type="domain" description="MBD" evidence="7">
    <location>
        <begin position="26"/>
        <end position="98"/>
    </location>
</feature>
<protein>
    <recommendedName>
        <fullName evidence="6">FRIGIDA-like protein</fullName>
    </recommendedName>
</protein>
<comment type="similarity">
    <text evidence="6">Belongs to the Frigida family.</text>
</comment>
<dbReference type="Pfam" id="PF01429">
    <property type="entry name" value="MBD"/>
    <property type="match status" value="1"/>
</dbReference>
<accession>A0AAE0EAE4</accession>
<keyword evidence="3" id="KW-0238">DNA-binding</keyword>
<sequence length="262" mass="29409">MDSTLSAPTTAPTYTTHQLSQNQSAVTASIKSPFWLPLNWSVEKRVRKYGAEGKVDKYYIDQDSHYLFRSKKEVFQFLESGIKPQRKKANFDADMESFRSARKSKQQFGTKDMIEELISRGHQLDEVGLVDKLPPVPLLKAFLKDARKAAASILEDPNNAGRAAHLSARKGQSALWSVIEQPEKAKIDRIPQAHPYSYSPEAALPPLTGSYPGAPTNYPAYGAMAAVWHQLISRLTTTDRDDYFLKMVTTDMMTTESHLLSK</sequence>
<dbReference type="GO" id="GO:0009908">
    <property type="term" value="P:flower development"/>
    <property type="evidence" value="ECO:0007669"/>
    <property type="project" value="UniProtKB-KW"/>
</dbReference>
<evidence type="ECO:0000313" key="9">
    <source>
        <dbReference type="Proteomes" id="UP001281410"/>
    </source>
</evidence>
<dbReference type="PROSITE" id="PS50982">
    <property type="entry name" value="MBD"/>
    <property type="match status" value="1"/>
</dbReference>
<dbReference type="Pfam" id="PF07899">
    <property type="entry name" value="Frigida"/>
    <property type="match status" value="1"/>
</dbReference>
<organism evidence="8 9">
    <name type="scientific">Dipteronia sinensis</name>
    <dbReference type="NCBI Taxonomy" id="43782"/>
    <lineage>
        <taxon>Eukaryota</taxon>
        <taxon>Viridiplantae</taxon>
        <taxon>Streptophyta</taxon>
        <taxon>Embryophyta</taxon>
        <taxon>Tracheophyta</taxon>
        <taxon>Spermatophyta</taxon>
        <taxon>Magnoliopsida</taxon>
        <taxon>eudicotyledons</taxon>
        <taxon>Gunneridae</taxon>
        <taxon>Pentapetalae</taxon>
        <taxon>rosids</taxon>
        <taxon>malvids</taxon>
        <taxon>Sapindales</taxon>
        <taxon>Sapindaceae</taxon>
        <taxon>Hippocastanoideae</taxon>
        <taxon>Acereae</taxon>
        <taxon>Dipteronia</taxon>
    </lineage>
</organism>
<dbReference type="AlphaFoldDB" id="A0AAE0EAE4"/>
<evidence type="ECO:0000256" key="1">
    <source>
        <dbReference type="ARBA" id="ARBA00004123"/>
    </source>
</evidence>
<dbReference type="GO" id="GO:0005634">
    <property type="term" value="C:nucleus"/>
    <property type="evidence" value="ECO:0007669"/>
    <property type="project" value="UniProtKB-SubCell"/>
</dbReference>